<evidence type="ECO:0000259" key="3">
    <source>
        <dbReference type="Pfam" id="PF01494"/>
    </source>
</evidence>
<dbReference type="Pfam" id="PF01494">
    <property type="entry name" value="FAD_binding_3"/>
    <property type="match status" value="1"/>
</dbReference>
<dbReference type="PRINTS" id="PR00420">
    <property type="entry name" value="RNGMNOXGNASE"/>
</dbReference>
<feature type="domain" description="FAD-binding" evidence="3">
    <location>
        <begin position="7"/>
        <end position="346"/>
    </location>
</feature>
<dbReference type="OrthoDB" id="9782160at2"/>
<dbReference type="Proteomes" id="UP000219514">
    <property type="component" value="Unassembled WGS sequence"/>
</dbReference>
<dbReference type="Gene3D" id="3.50.50.60">
    <property type="entry name" value="FAD/NAD(P)-binding domain"/>
    <property type="match status" value="1"/>
</dbReference>
<dbReference type="RefSeq" id="WP_097206172.1">
    <property type="nucleotide sequence ID" value="NZ_JACHXB010000004.1"/>
</dbReference>
<keyword evidence="2" id="KW-0503">Monooxygenase</keyword>
<proteinExistence type="predicted"/>
<keyword evidence="5" id="KW-1185">Reference proteome</keyword>
<dbReference type="InterPro" id="IPR002938">
    <property type="entry name" value="FAD-bd"/>
</dbReference>
<evidence type="ECO:0000256" key="2">
    <source>
        <dbReference type="ARBA" id="ARBA00023033"/>
    </source>
</evidence>
<dbReference type="GO" id="GO:0004497">
    <property type="term" value="F:monooxygenase activity"/>
    <property type="evidence" value="ECO:0007669"/>
    <property type="project" value="UniProtKB-KW"/>
</dbReference>
<organism evidence="4 5">
    <name type="scientific">Geodermatophilus sabuli</name>
    <dbReference type="NCBI Taxonomy" id="1564158"/>
    <lineage>
        <taxon>Bacteria</taxon>
        <taxon>Bacillati</taxon>
        <taxon>Actinomycetota</taxon>
        <taxon>Actinomycetes</taxon>
        <taxon>Geodermatophilales</taxon>
        <taxon>Geodermatophilaceae</taxon>
        <taxon>Geodermatophilus</taxon>
    </lineage>
</organism>
<dbReference type="InterPro" id="IPR036188">
    <property type="entry name" value="FAD/NAD-bd_sf"/>
</dbReference>
<evidence type="ECO:0000313" key="4">
    <source>
        <dbReference type="EMBL" id="SNX96162.1"/>
    </source>
</evidence>
<sequence length="410" mass="44049">MSGVRTAVVIGGGIAGQVAAVALQRAGIEPTVHEAHDRDADGVGAFLGLGLNGIDALRTVGMEAPVIARGIATPRMVLLNGRGRVLADVPNGGVLHDGTSAITIRRPDLYAALRDEAERRSIPTEYGMRLTGIRHTDGGVQAQFADGRTAEADVLVGADGIRSTTRRLLDPKAPDASYVGFLNTGGHARGVDVPGPAGVNHLCFGRRAFFGWVKAPDGEVWWFANPPAPHEPDPGGLAAIPAELWRARLLDLFADDRTPAVDLIRATDDVFSPWITYDLPSVPTWHDRRTVVIGDAAHAVSPSAGQGAAMAIEDAVVLARCLRDLDDAPVALARYEQLRRERVERVRAQGRRNGTGKTVGPLGRVVRDLVLPLVMRQLFRNGRDPLRWMWDHHIDWDTSVTLSAATAVAR</sequence>
<keyword evidence="1" id="KW-0560">Oxidoreductase</keyword>
<dbReference type="SUPFAM" id="SSF51905">
    <property type="entry name" value="FAD/NAD(P)-binding domain"/>
    <property type="match status" value="1"/>
</dbReference>
<dbReference type="AlphaFoldDB" id="A0A285EAQ6"/>
<evidence type="ECO:0000313" key="5">
    <source>
        <dbReference type="Proteomes" id="UP000219514"/>
    </source>
</evidence>
<protein>
    <submittedName>
        <fullName evidence="4">2-polyprenyl-6-methoxyphenol hydroxylase</fullName>
    </submittedName>
</protein>
<dbReference type="GO" id="GO:0071949">
    <property type="term" value="F:FAD binding"/>
    <property type="evidence" value="ECO:0007669"/>
    <property type="project" value="InterPro"/>
</dbReference>
<evidence type="ECO:0000256" key="1">
    <source>
        <dbReference type="ARBA" id="ARBA00023002"/>
    </source>
</evidence>
<gene>
    <name evidence="4" type="ORF">SAMN06893097_103331</name>
</gene>
<reference evidence="4 5" key="1">
    <citation type="submission" date="2017-09" db="EMBL/GenBank/DDBJ databases">
        <authorList>
            <person name="Ehlers B."/>
            <person name="Leendertz F.H."/>
        </authorList>
    </citation>
    <scope>NUCLEOTIDE SEQUENCE [LARGE SCALE GENOMIC DNA]</scope>
    <source>
        <strain evidence="4 5">DSM 46844</strain>
    </source>
</reference>
<dbReference type="EMBL" id="OBDO01000003">
    <property type="protein sequence ID" value="SNX96162.1"/>
    <property type="molecule type" value="Genomic_DNA"/>
</dbReference>
<dbReference type="InterPro" id="IPR050493">
    <property type="entry name" value="FAD-dep_Monooxygenase_BioMet"/>
</dbReference>
<name>A0A285EAQ6_9ACTN</name>
<dbReference type="PANTHER" id="PTHR13789">
    <property type="entry name" value="MONOOXYGENASE"/>
    <property type="match status" value="1"/>
</dbReference>
<dbReference type="PANTHER" id="PTHR13789:SF309">
    <property type="entry name" value="PUTATIVE (AFU_ORTHOLOGUE AFUA_6G14510)-RELATED"/>
    <property type="match status" value="1"/>
</dbReference>
<accession>A0A285EAQ6</accession>